<dbReference type="RefSeq" id="WP_009202291.1">
    <property type="nucleotide sequence ID" value="NZ_ACJX03000001.1"/>
</dbReference>
<evidence type="ECO:0000256" key="3">
    <source>
        <dbReference type="ARBA" id="ARBA00022679"/>
    </source>
</evidence>
<accession>A0A0T5X9W2</accession>
<dbReference type="InterPro" id="IPR018357">
    <property type="entry name" value="Hexapep_transf_CS"/>
</dbReference>
<dbReference type="InterPro" id="IPR042122">
    <property type="entry name" value="Ser_AcTrfase_N_sf"/>
</dbReference>
<gene>
    <name evidence="9" type="ORF">HMPREF1705_04322</name>
</gene>
<dbReference type="AlphaFoldDB" id="A0A0T5X9W2"/>
<dbReference type="PROSITE" id="PS00101">
    <property type="entry name" value="HEXAPEP_TRANSFERASES"/>
    <property type="match status" value="1"/>
</dbReference>
<dbReference type="GO" id="GO:0005737">
    <property type="term" value="C:cytoplasm"/>
    <property type="evidence" value="ECO:0007669"/>
    <property type="project" value="InterPro"/>
</dbReference>
<dbReference type="Gene3D" id="2.160.10.10">
    <property type="entry name" value="Hexapeptide repeat proteins"/>
    <property type="match status" value="1"/>
</dbReference>
<keyword evidence="3 7" id="KW-0808">Transferase</keyword>
<dbReference type="PIRSF" id="PIRSF000441">
    <property type="entry name" value="CysE"/>
    <property type="match status" value="1"/>
</dbReference>
<organism evidence="9 10">
    <name type="scientific">Acetomicrobium hydrogeniformans ATCC BAA-1850</name>
    <dbReference type="NCBI Taxonomy" id="592015"/>
    <lineage>
        <taxon>Bacteria</taxon>
        <taxon>Thermotogati</taxon>
        <taxon>Synergistota</taxon>
        <taxon>Synergistia</taxon>
        <taxon>Synergistales</taxon>
        <taxon>Acetomicrobiaceae</taxon>
        <taxon>Acetomicrobium</taxon>
    </lineage>
</organism>
<keyword evidence="2" id="KW-0028">Amino-acid biosynthesis</keyword>
<sequence length="232" mass="25513">MRKIWQTIKSDYQAVKDRDPAIPDGLKGALEIILCTPGFQAILAHRFIHFLHKKLRIPILPRFLGLIVRWWTGIEIHPGAEIGRGVFIDHGMGVVIGETAVVKDNVTLFHGVTLGGTGKEKGKRHPTVEEGAFIGAGAKILGNIVVGRNAKVGAGSVVLKDIPQDSTVVGVPATVVKYRGIRLRENLKPSEPSLQHSLLMRLAQLEESVQILQEEVVNLRNQLNEKNEREVA</sequence>
<dbReference type="CDD" id="cd03354">
    <property type="entry name" value="LbH_SAT"/>
    <property type="match status" value="1"/>
</dbReference>
<dbReference type="eggNOG" id="COG1045">
    <property type="taxonomic scope" value="Bacteria"/>
</dbReference>
<dbReference type="InterPro" id="IPR005881">
    <property type="entry name" value="Ser_O-AcTrfase"/>
</dbReference>
<comment type="similarity">
    <text evidence="1 7">Belongs to the transferase hexapeptide repeat family.</text>
</comment>
<dbReference type="STRING" id="592015.HMPREF1705_04322"/>
<dbReference type="NCBIfam" id="TIGR01172">
    <property type="entry name" value="cysE"/>
    <property type="match status" value="1"/>
</dbReference>
<keyword evidence="5 7" id="KW-0012">Acyltransferase</keyword>
<evidence type="ECO:0000256" key="5">
    <source>
        <dbReference type="ARBA" id="ARBA00023315"/>
    </source>
</evidence>
<evidence type="ECO:0000256" key="1">
    <source>
        <dbReference type="ARBA" id="ARBA00007274"/>
    </source>
</evidence>
<evidence type="ECO:0000256" key="6">
    <source>
        <dbReference type="ARBA" id="ARBA00049486"/>
    </source>
</evidence>
<evidence type="ECO:0000313" key="9">
    <source>
        <dbReference type="EMBL" id="KRT35058.1"/>
    </source>
</evidence>
<keyword evidence="4" id="KW-0677">Repeat</keyword>
<dbReference type="PANTHER" id="PTHR42811">
    <property type="entry name" value="SERINE ACETYLTRANSFERASE"/>
    <property type="match status" value="1"/>
</dbReference>
<dbReference type="FunFam" id="2.160.10.10:FF:000007">
    <property type="entry name" value="Serine acetyltransferase"/>
    <property type="match status" value="1"/>
</dbReference>
<protein>
    <recommendedName>
        <fullName evidence="7">Serine acetyltransferase</fullName>
        <ecNumber evidence="7">2.3.1.30</ecNumber>
    </recommendedName>
</protein>
<evidence type="ECO:0000256" key="2">
    <source>
        <dbReference type="ARBA" id="ARBA00022605"/>
    </source>
</evidence>
<proteinExistence type="inferred from homology"/>
<keyword evidence="10" id="KW-1185">Reference proteome</keyword>
<dbReference type="Pfam" id="PF00132">
    <property type="entry name" value="Hexapep"/>
    <property type="match status" value="1"/>
</dbReference>
<name>A0A0T5X9W2_9BACT</name>
<dbReference type="GO" id="GO:0009001">
    <property type="term" value="F:serine O-acetyltransferase activity"/>
    <property type="evidence" value="ECO:0007669"/>
    <property type="project" value="UniProtKB-EC"/>
</dbReference>
<dbReference type="NCBIfam" id="NF041874">
    <property type="entry name" value="EPS_EpsC"/>
    <property type="match status" value="1"/>
</dbReference>
<dbReference type="EC" id="2.3.1.30" evidence="7"/>
<evidence type="ECO:0000256" key="4">
    <source>
        <dbReference type="ARBA" id="ARBA00022737"/>
    </source>
</evidence>
<dbReference type="InterPro" id="IPR053376">
    <property type="entry name" value="Serine_acetyltransferase"/>
</dbReference>
<keyword evidence="8" id="KW-0175">Coiled coil</keyword>
<evidence type="ECO:0000256" key="7">
    <source>
        <dbReference type="PIRNR" id="PIRNR000441"/>
    </source>
</evidence>
<dbReference type="InterPro" id="IPR045304">
    <property type="entry name" value="LbH_SAT"/>
</dbReference>
<evidence type="ECO:0000313" key="10">
    <source>
        <dbReference type="Proteomes" id="UP000005273"/>
    </source>
</evidence>
<dbReference type="Gene3D" id="1.10.3130.10">
    <property type="entry name" value="serine acetyltransferase, domain 1"/>
    <property type="match status" value="1"/>
</dbReference>
<comment type="caution">
    <text evidence="9">The sequence shown here is derived from an EMBL/GenBank/DDBJ whole genome shotgun (WGS) entry which is preliminary data.</text>
</comment>
<comment type="catalytic activity">
    <reaction evidence="6 7">
        <text>L-serine + acetyl-CoA = O-acetyl-L-serine + CoA</text>
        <dbReference type="Rhea" id="RHEA:24560"/>
        <dbReference type="ChEBI" id="CHEBI:33384"/>
        <dbReference type="ChEBI" id="CHEBI:57287"/>
        <dbReference type="ChEBI" id="CHEBI:57288"/>
        <dbReference type="ChEBI" id="CHEBI:58340"/>
        <dbReference type="EC" id="2.3.1.30"/>
    </reaction>
</comment>
<feature type="coiled-coil region" evidence="8">
    <location>
        <begin position="195"/>
        <end position="229"/>
    </location>
</feature>
<evidence type="ECO:0000256" key="8">
    <source>
        <dbReference type="SAM" id="Coils"/>
    </source>
</evidence>
<dbReference type="Proteomes" id="UP000005273">
    <property type="component" value="Unassembled WGS sequence"/>
</dbReference>
<dbReference type="SUPFAM" id="SSF51161">
    <property type="entry name" value="Trimeric LpxA-like enzymes"/>
    <property type="match status" value="1"/>
</dbReference>
<dbReference type="InterPro" id="IPR011004">
    <property type="entry name" value="Trimer_LpxA-like_sf"/>
</dbReference>
<dbReference type="GO" id="GO:0006535">
    <property type="term" value="P:cysteine biosynthetic process from serine"/>
    <property type="evidence" value="ECO:0007669"/>
    <property type="project" value="InterPro"/>
</dbReference>
<reference evidence="10" key="1">
    <citation type="submission" date="2012-09" db="EMBL/GenBank/DDBJ databases">
        <authorList>
            <person name="Weinstock G."/>
            <person name="Sodergren E."/>
            <person name="Clifton S."/>
            <person name="Fulton L."/>
            <person name="Fulton B."/>
            <person name="Courtney L."/>
            <person name="Fronick C."/>
            <person name="Harrison M."/>
            <person name="Strong C."/>
            <person name="Farmer C."/>
            <person name="Delehaunty K."/>
            <person name="Markovic C."/>
            <person name="Hall O."/>
            <person name="Minx P."/>
            <person name="Tomlinson C."/>
            <person name="Mitreva M."/>
            <person name="Nelson J."/>
            <person name="Hou S."/>
            <person name="Wollam A."/>
            <person name="Pepin K.H."/>
            <person name="Johnson M."/>
            <person name="Bhonagiri V."/>
            <person name="Nash W.E."/>
            <person name="Suruliraj S."/>
            <person name="Warren W."/>
            <person name="Chinwalla A."/>
            <person name="Mardis E.R."/>
            <person name="Wilson R.K."/>
        </authorList>
    </citation>
    <scope>NUCLEOTIDE SEQUENCE [LARGE SCALE GENOMIC DNA]</scope>
    <source>
        <strain evidence="10">OS1</strain>
    </source>
</reference>
<dbReference type="EMBL" id="ACJX03000001">
    <property type="protein sequence ID" value="KRT35058.1"/>
    <property type="molecule type" value="Genomic_DNA"/>
</dbReference>
<dbReference type="InterPro" id="IPR001451">
    <property type="entry name" value="Hexapep"/>
</dbReference>